<dbReference type="AlphaFoldDB" id="A0A4Y7PVS4"/>
<dbReference type="Proteomes" id="UP000294933">
    <property type="component" value="Unassembled WGS sequence"/>
</dbReference>
<feature type="non-terminal residue" evidence="1">
    <location>
        <position position="1"/>
    </location>
</feature>
<name>A0A4Y7PVS4_9AGAM</name>
<evidence type="ECO:0000313" key="1">
    <source>
        <dbReference type="EMBL" id="TDL19493.1"/>
    </source>
</evidence>
<dbReference type="InterPro" id="IPR032675">
    <property type="entry name" value="LRR_dom_sf"/>
</dbReference>
<dbReference type="EMBL" id="ML170196">
    <property type="protein sequence ID" value="TDL19493.1"/>
    <property type="molecule type" value="Genomic_DNA"/>
</dbReference>
<reference evidence="1 2" key="1">
    <citation type="submission" date="2018-06" db="EMBL/GenBank/DDBJ databases">
        <title>A transcriptomic atlas of mushroom development highlights an independent origin of complex multicellularity.</title>
        <authorList>
            <consortium name="DOE Joint Genome Institute"/>
            <person name="Krizsan K."/>
            <person name="Almasi E."/>
            <person name="Merenyi Z."/>
            <person name="Sahu N."/>
            <person name="Viragh M."/>
            <person name="Koszo T."/>
            <person name="Mondo S."/>
            <person name="Kiss B."/>
            <person name="Balint B."/>
            <person name="Kues U."/>
            <person name="Barry K."/>
            <person name="Hegedus J.C."/>
            <person name="Henrissat B."/>
            <person name="Johnson J."/>
            <person name="Lipzen A."/>
            <person name="Ohm R."/>
            <person name="Nagy I."/>
            <person name="Pangilinan J."/>
            <person name="Yan J."/>
            <person name="Xiong Y."/>
            <person name="Grigoriev I.V."/>
            <person name="Hibbett D.S."/>
            <person name="Nagy L.G."/>
        </authorList>
    </citation>
    <scope>NUCLEOTIDE SEQUENCE [LARGE SCALE GENOMIC DNA]</scope>
    <source>
        <strain evidence="1 2">SZMC22713</strain>
    </source>
</reference>
<protein>
    <recommendedName>
        <fullName evidence="3">RNI-like protein</fullName>
    </recommendedName>
</protein>
<dbReference type="SUPFAM" id="SSF52047">
    <property type="entry name" value="RNI-like"/>
    <property type="match status" value="1"/>
</dbReference>
<evidence type="ECO:0008006" key="3">
    <source>
        <dbReference type="Google" id="ProtNLM"/>
    </source>
</evidence>
<sequence>SLRFLRIYPRKFQGTNLLELIDILVLCPELIEFAFHDDFSASTSIHWASERTIITLPRLRRFSISGNTNASICLLNRLSIPHDASLSMIGPYVEIFPPSPSPSIPQPFVAVYDSLKVILSTSVQVKAETNPPSTCTGDAYSEVNDRKTLDLDFTGLELRTLPHVLGNLFHQLRHLELNDVIEYCQHVGSWIAFFSSLYELKTLKITFISSSSATTLMDAFSESKSGYGQLCPSLRSITYQGITFEGPGGDIISSKLASFLQKRDNSSTRLEMLDISGCRGISSEALQLLQPHVHTLYVPEERLPT</sequence>
<organism evidence="1 2">
    <name type="scientific">Rickenella mellea</name>
    <dbReference type="NCBI Taxonomy" id="50990"/>
    <lineage>
        <taxon>Eukaryota</taxon>
        <taxon>Fungi</taxon>
        <taxon>Dikarya</taxon>
        <taxon>Basidiomycota</taxon>
        <taxon>Agaricomycotina</taxon>
        <taxon>Agaricomycetes</taxon>
        <taxon>Hymenochaetales</taxon>
        <taxon>Rickenellaceae</taxon>
        <taxon>Rickenella</taxon>
    </lineage>
</organism>
<accession>A0A4Y7PVS4</accession>
<dbReference type="VEuPathDB" id="FungiDB:BD410DRAFT_876471"/>
<proteinExistence type="predicted"/>
<gene>
    <name evidence="1" type="ORF">BD410DRAFT_876471</name>
</gene>
<evidence type="ECO:0000313" key="2">
    <source>
        <dbReference type="Proteomes" id="UP000294933"/>
    </source>
</evidence>
<keyword evidence="2" id="KW-1185">Reference proteome</keyword>
<dbReference type="Gene3D" id="3.80.10.10">
    <property type="entry name" value="Ribonuclease Inhibitor"/>
    <property type="match status" value="1"/>
</dbReference>
<dbReference type="STRING" id="50990.A0A4Y7PVS4"/>